<accession>A0A444VUU7</accession>
<proteinExistence type="predicted"/>
<organism evidence="1 2">
    <name type="scientific">Flavobacterium anhuiense</name>
    <dbReference type="NCBI Taxonomy" id="459526"/>
    <lineage>
        <taxon>Bacteria</taxon>
        <taxon>Pseudomonadati</taxon>
        <taxon>Bacteroidota</taxon>
        <taxon>Flavobacteriia</taxon>
        <taxon>Flavobacteriales</taxon>
        <taxon>Flavobacteriaceae</taxon>
        <taxon>Flavobacterium</taxon>
    </lineage>
</organism>
<evidence type="ECO:0000313" key="1">
    <source>
        <dbReference type="EMBL" id="RYJ37425.1"/>
    </source>
</evidence>
<name>A0A444VUU7_9FLAO</name>
<sequence>MFRRQKVYFLEFVLKTFHENERFFYENKQSIVLKMVF</sequence>
<protein>
    <submittedName>
        <fullName evidence="1">Uncharacterized protein</fullName>
    </submittedName>
</protein>
<gene>
    <name evidence="1" type="ORF">NU08_3596</name>
</gene>
<dbReference type="Proteomes" id="UP000290433">
    <property type="component" value="Unassembled WGS sequence"/>
</dbReference>
<reference evidence="1 2" key="1">
    <citation type="submission" date="2014-12" db="EMBL/GenBank/DDBJ databases">
        <title>Genome sequence of Flavobacterium anhuiense RCM74.</title>
        <authorList>
            <person name="Kim J.F."/>
            <person name="Song J.Y."/>
            <person name="Kwak M.-J."/>
            <person name="Lee S.-W."/>
        </authorList>
    </citation>
    <scope>NUCLEOTIDE SEQUENCE [LARGE SCALE GENOMIC DNA]</scope>
    <source>
        <strain evidence="1 2">RCM74</strain>
    </source>
</reference>
<comment type="caution">
    <text evidence="1">The sequence shown here is derived from an EMBL/GenBank/DDBJ whole genome shotgun (WGS) entry which is preliminary data.</text>
</comment>
<dbReference type="AlphaFoldDB" id="A0A444VUU7"/>
<dbReference type="EMBL" id="JUIV01000016">
    <property type="protein sequence ID" value="RYJ37425.1"/>
    <property type="molecule type" value="Genomic_DNA"/>
</dbReference>
<evidence type="ECO:0000313" key="2">
    <source>
        <dbReference type="Proteomes" id="UP000290433"/>
    </source>
</evidence>